<gene>
    <name evidence="2" type="ORF">RhiirA4_249447</name>
</gene>
<dbReference type="EMBL" id="LLXI01000767">
    <property type="protein sequence ID" value="PKY49638.1"/>
    <property type="molecule type" value="Genomic_DNA"/>
</dbReference>
<reference evidence="2 3" key="1">
    <citation type="submission" date="2015-10" db="EMBL/GenBank/DDBJ databases">
        <title>Genome analyses suggest a sexual origin of heterokaryosis in a supposedly ancient asexual fungus.</title>
        <authorList>
            <person name="Ropars J."/>
            <person name="Sedzielewska K."/>
            <person name="Noel J."/>
            <person name="Charron P."/>
            <person name="Farinelli L."/>
            <person name="Marton T."/>
            <person name="Kruger M."/>
            <person name="Pelin A."/>
            <person name="Brachmann A."/>
            <person name="Corradi N."/>
        </authorList>
    </citation>
    <scope>NUCLEOTIDE SEQUENCE [LARGE SCALE GENOMIC DNA]</scope>
    <source>
        <strain evidence="2 3">A4</strain>
    </source>
</reference>
<comment type="caution">
    <text evidence="2">The sequence shown here is derived from an EMBL/GenBank/DDBJ whole genome shotgun (WGS) entry which is preliminary data.</text>
</comment>
<sequence length="116" mass="13132">MRQVFSELKSINLTNEQKIWNNTIAINNDYNNTSNSSSSSYSSTSTSNYSTISSLLYSSLDWLLEIEDEKSKATTTTVVEIEDEKSTTTTTDVQSRLSKNMLLRSFLKDHKKSLDS</sequence>
<keyword evidence="3" id="KW-1185">Reference proteome</keyword>
<organism evidence="2 3">
    <name type="scientific">Rhizophagus irregularis</name>
    <dbReference type="NCBI Taxonomy" id="588596"/>
    <lineage>
        <taxon>Eukaryota</taxon>
        <taxon>Fungi</taxon>
        <taxon>Fungi incertae sedis</taxon>
        <taxon>Mucoromycota</taxon>
        <taxon>Glomeromycotina</taxon>
        <taxon>Glomeromycetes</taxon>
        <taxon>Glomerales</taxon>
        <taxon>Glomeraceae</taxon>
        <taxon>Rhizophagus</taxon>
    </lineage>
</organism>
<protein>
    <submittedName>
        <fullName evidence="2">Uncharacterized protein</fullName>
    </submittedName>
</protein>
<dbReference type="Proteomes" id="UP000234323">
    <property type="component" value="Unassembled WGS sequence"/>
</dbReference>
<evidence type="ECO:0000313" key="2">
    <source>
        <dbReference type="EMBL" id="PKY49638.1"/>
    </source>
</evidence>
<accession>A0A2I1GSK7</accession>
<name>A0A2I1GSK7_9GLOM</name>
<proteinExistence type="predicted"/>
<evidence type="ECO:0000256" key="1">
    <source>
        <dbReference type="SAM" id="MobiDB-lite"/>
    </source>
</evidence>
<feature type="region of interest" description="Disordered" evidence="1">
    <location>
        <begin position="29"/>
        <end position="48"/>
    </location>
</feature>
<evidence type="ECO:0000313" key="3">
    <source>
        <dbReference type="Proteomes" id="UP000234323"/>
    </source>
</evidence>
<dbReference type="AlphaFoldDB" id="A0A2I1GSK7"/>